<dbReference type="GO" id="GO:0005829">
    <property type="term" value="C:cytosol"/>
    <property type="evidence" value="ECO:0007669"/>
    <property type="project" value="TreeGrafter"/>
</dbReference>
<dbReference type="SUPFAM" id="SSF54637">
    <property type="entry name" value="Thioesterase/thiol ester dehydrase-isomerase"/>
    <property type="match status" value="1"/>
</dbReference>
<dbReference type="KEGG" id="mff:MFFC18_25720"/>
<protein>
    <submittedName>
        <fullName evidence="6">Putative acyl-CoA thioester hydrolase</fullName>
        <ecNumber evidence="6">3.1.2.-</ecNumber>
    </submittedName>
</protein>
<evidence type="ECO:0000313" key="7">
    <source>
        <dbReference type="Proteomes" id="UP000322214"/>
    </source>
</evidence>
<keyword evidence="7" id="KW-1185">Reference proteome</keyword>
<accession>A0A5B9PB03</accession>
<evidence type="ECO:0000256" key="4">
    <source>
        <dbReference type="SAM" id="MobiDB-lite"/>
    </source>
</evidence>
<dbReference type="Pfam" id="PF03061">
    <property type="entry name" value="4HBT"/>
    <property type="match status" value="1"/>
</dbReference>
<proteinExistence type="inferred from homology"/>
<evidence type="ECO:0000256" key="2">
    <source>
        <dbReference type="ARBA" id="ARBA00022801"/>
    </source>
</evidence>
<dbReference type="STRING" id="980251.GCA_001642875_02592"/>
<dbReference type="EC" id="3.1.2.-" evidence="6"/>
<dbReference type="PANTHER" id="PTHR11049:SF24">
    <property type="entry name" value="CYTOSOLIC ACYL COENZYME A THIOESTER HYDROLASE"/>
    <property type="match status" value="1"/>
</dbReference>
<dbReference type="PROSITE" id="PS51770">
    <property type="entry name" value="HOTDOG_ACOT"/>
    <property type="match status" value="1"/>
</dbReference>
<dbReference type="GO" id="GO:0006637">
    <property type="term" value="P:acyl-CoA metabolic process"/>
    <property type="evidence" value="ECO:0007669"/>
    <property type="project" value="TreeGrafter"/>
</dbReference>
<keyword evidence="2 3" id="KW-0378">Hydrolase</keyword>
<dbReference type="CDD" id="cd03442">
    <property type="entry name" value="BFIT_BACH"/>
    <property type="match status" value="1"/>
</dbReference>
<evidence type="ECO:0000256" key="1">
    <source>
        <dbReference type="ARBA" id="ARBA00010458"/>
    </source>
</evidence>
<dbReference type="Proteomes" id="UP000322214">
    <property type="component" value="Chromosome"/>
</dbReference>
<sequence>MRRSYAVQENIVLPGDTNMHNTMFGGLLMKHIDETAAISARRHSKCPVVTASNDGVHFHRPIQNDDIVKLESFVCSVGRTSMEVFIKISTEQSHTGDVELAAISYLTFVALGDDGKPTEVPLPVPDSDEEKLVHQDRATRKEMRLKKREETNALINSLSLSQS</sequence>
<name>A0A5B9PB03_9BACT</name>
<feature type="domain" description="HotDog ACOT-type" evidence="5">
    <location>
        <begin position="2"/>
        <end position="114"/>
    </location>
</feature>
<feature type="region of interest" description="Disordered" evidence="4">
    <location>
        <begin position="120"/>
        <end position="148"/>
    </location>
</feature>
<dbReference type="InterPro" id="IPR040170">
    <property type="entry name" value="Cytosol_ACT"/>
</dbReference>
<dbReference type="GO" id="GO:0052816">
    <property type="term" value="F:long-chain fatty acyl-CoA hydrolase activity"/>
    <property type="evidence" value="ECO:0007669"/>
    <property type="project" value="TreeGrafter"/>
</dbReference>
<dbReference type="EMBL" id="CP042912">
    <property type="protein sequence ID" value="QEG22689.1"/>
    <property type="molecule type" value="Genomic_DNA"/>
</dbReference>
<dbReference type="InterPro" id="IPR006683">
    <property type="entry name" value="Thioestr_dom"/>
</dbReference>
<evidence type="ECO:0000313" key="6">
    <source>
        <dbReference type="EMBL" id="QEG22689.1"/>
    </source>
</evidence>
<reference evidence="6 7" key="1">
    <citation type="submission" date="2019-08" db="EMBL/GenBank/DDBJ databases">
        <title>Deep-cultivation of Planctomycetes and their phenomic and genomic characterization uncovers novel biology.</title>
        <authorList>
            <person name="Wiegand S."/>
            <person name="Jogler M."/>
            <person name="Boedeker C."/>
            <person name="Pinto D."/>
            <person name="Vollmers J."/>
            <person name="Rivas-Marin E."/>
            <person name="Kohn T."/>
            <person name="Peeters S.H."/>
            <person name="Heuer A."/>
            <person name="Rast P."/>
            <person name="Oberbeckmann S."/>
            <person name="Bunk B."/>
            <person name="Jeske O."/>
            <person name="Meyerdierks A."/>
            <person name="Storesund J.E."/>
            <person name="Kallscheuer N."/>
            <person name="Luecker S."/>
            <person name="Lage O.M."/>
            <person name="Pohl T."/>
            <person name="Merkel B.J."/>
            <person name="Hornburger P."/>
            <person name="Mueller R.-W."/>
            <person name="Bruemmer F."/>
            <person name="Labrenz M."/>
            <person name="Spormann A.M."/>
            <person name="Op den Camp H."/>
            <person name="Overmann J."/>
            <person name="Amann R."/>
            <person name="Jetten M.S.M."/>
            <person name="Mascher T."/>
            <person name="Medema M.H."/>
            <person name="Devos D.P."/>
            <person name="Kaster A.-K."/>
            <person name="Ovreas L."/>
            <person name="Rohde M."/>
            <person name="Galperin M.Y."/>
            <person name="Jogler C."/>
        </authorList>
    </citation>
    <scope>NUCLEOTIDE SEQUENCE [LARGE SCALE GENOMIC DNA]</scope>
    <source>
        <strain evidence="6 7">FC18</strain>
    </source>
</reference>
<evidence type="ECO:0000259" key="5">
    <source>
        <dbReference type="PROSITE" id="PS51770"/>
    </source>
</evidence>
<comment type="similarity">
    <text evidence="1">Belongs to the acyl coenzyme A hydrolase family.</text>
</comment>
<dbReference type="AlphaFoldDB" id="A0A5B9PB03"/>
<gene>
    <name evidence="6" type="ORF">MFFC18_25720</name>
</gene>
<dbReference type="PANTHER" id="PTHR11049">
    <property type="entry name" value="ACYL COENZYME A THIOESTER HYDROLASE"/>
    <property type="match status" value="1"/>
</dbReference>
<dbReference type="Gene3D" id="3.10.129.10">
    <property type="entry name" value="Hotdog Thioesterase"/>
    <property type="match status" value="1"/>
</dbReference>
<dbReference type="GO" id="GO:0009062">
    <property type="term" value="P:fatty acid catabolic process"/>
    <property type="evidence" value="ECO:0007669"/>
    <property type="project" value="TreeGrafter"/>
</dbReference>
<dbReference type="InterPro" id="IPR029069">
    <property type="entry name" value="HotDog_dom_sf"/>
</dbReference>
<organism evidence="6 7">
    <name type="scientific">Mariniblastus fucicola</name>
    <dbReference type="NCBI Taxonomy" id="980251"/>
    <lineage>
        <taxon>Bacteria</taxon>
        <taxon>Pseudomonadati</taxon>
        <taxon>Planctomycetota</taxon>
        <taxon>Planctomycetia</taxon>
        <taxon>Pirellulales</taxon>
        <taxon>Pirellulaceae</taxon>
        <taxon>Mariniblastus</taxon>
    </lineage>
</organism>
<feature type="compositionally biased region" description="Basic and acidic residues" evidence="4">
    <location>
        <begin position="130"/>
        <end position="148"/>
    </location>
</feature>
<dbReference type="InterPro" id="IPR033120">
    <property type="entry name" value="HOTDOG_ACOT"/>
</dbReference>
<evidence type="ECO:0000256" key="3">
    <source>
        <dbReference type="PROSITE-ProRule" id="PRU01106"/>
    </source>
</evidence>